<evidence type="ECO:0000259" key="2">
    <source>
        <dbReference type="Pfam" id="PF13568"/>
    </source>
</evidence>
<evidence type="ECO:0000313" key="3">
    <source>
        <dbReference type="EMBL" id="SKB68749.1"/>
    </source>
</evidence>
<organism evidence="3 4">
    <name type="scientific">Parabacteroides chartae</name>
    <dbReference type="NCBI Taxonomy" id="1037355"/>
    <lineage>
        <taxon>Bacteria</taxon>
        <taxon>Pseudomonadati</taxon>
        <taxon>Bacteroidota</taxon>
        <taxon>Bacteroidia</taxon>
        <taxon>Bacteroidales</taxon>
        <taxon>Tannerellaceae</taxon>
        <taxon>Parabacteroides</taxon>
    </lineage>
</organism>
<reference evidence="4" key="1">
    <citation type="submission" date="2017-02" db="EMBL/GenBank/DDBJ databases">
        <authorList>
            <person name="Varghese N."/>
            <person name="Submissions S."/>
        </authorList>
    </citation>
    <scope>NUCLEOTIDE SEQUENCE [LARGE SCALE GENOMIC DNA]</scope>
    <source>
        <strain evidence="4">DSM 24967</strain>
    </source>
</reference>
<keyword evidence="1" id="KW-1133">Transmembrane helix</keyword>
<sequence>MNLYTCEQRIRFVLSLLFELLMFFICFLNEKCFYLHVKPRKKFMMKKSIVLVFVALMLGVLYAPLNAQVKFGVKGGVNIASVHFSDDVIDPNNVTGYHIGPMIEAMIPVTGLGIDVAVLYSQKGLEFEDESMKTDYIDVPVNLKWKTGVSVAKLYVAAGPYLSFRAGGDKKWDLIESQIEAKSFGAGVNLGAGVELLNHLQVGVNYGIGLTDNYSVNKVGLGDLNDGKNRTWSITAAILF</sequence>
<protein>
    <submittedName>
        <fullName evidence="3">Outer membrane protein beta-barrel domain-containing protein</fullName>
    </submittedName>
</protein>
<keyword evidence="1" id="KW-0812">Transmembrane</keyword>
<accession>A0A1T5DAQ5</accession>
<gene>
    <name evidence="3" type="ORF">SAMN05660349_02364</name>
</gene>
<evidence type="ECO:0000313" key="4">
    <source>
        <dbReference type="Proteomes" id="UP000190852"/>
    </source>
</evidence>
<keyword evidence="1" id="KW-0472">Membrane</keyword>
<dbReference type="EMBL" id="FUYQ01000017">
    <property type="protein sequence ID" value="SKB68749.1"/>
    <property type="molecule type" value="Genomic_DNA"/>
</dbReference>
<name>A0A1T5DAQ5_9BACT</name>
<dbReference type="InterPro" id="IPR025665">
    <property type="entry name" value="Beta-barrel_OMP_2"/>
</dbReference>
<dbReference type="Pfam" id="PF13568">
    <property type="entry name" value="OMP_b-brl_2"/>
    <property type="match status" value="1"/>
</dbReference>
<evidence type="ECO:0000256" key="1">
    <source>
        <dbReference type="SAM" id="Phobius"/>
    </source>
</evidence>
<feature type="transmembrane region" description="Helical" evidence="1">
    <location>
        <begin position="12"/>
        <end position="28"/>
    </location>
</feature>
<feature type="transmembrane region" description="Helical" evidence="1">
    <location>
        <begin position="49"/>
        <end position="65"/>
    </location>
</feature>
<feature type="domain" description="Outer membrane protein beta-barrel" evidence="2">
    <location>
        <begin position="68"/>
        <end position="213"/>
    </location>
</feature>
<dbReference type="AlphaFoldDB" id="A0A1T5DAQ5"/>
<proteinExistence type="predicted"/>
<keyword evidence="4" id="KW-1185">Reference proteome</keyword>
<dbReference type="Proteomes" id="UP000190852">
    <property type="component" value="Unassembled WGS sequence"/>
</dbReference>